<reference evidence="3" key="1">
    <citation type="journal article" date="2017" name="Appl. Environ. Microbiol.">
        <title>Genomic analysis of Calderihabitans maritimus KKC1, a thermophilic hydrogenogenic carboxydotrophic bacterium isolated from marine sediment.</title>
        <authorList>
            <person name="Omae K."/>
            <person name="Yoneda Y."/>
            <person name="Fukuyama Y."/>
            <person name="Yoshida T."/>
            <person name="Sako Y."/>
        </authorList>
    </citation>
    <scope>NUCLEOTIDE SEQUENCE [LARGE SCALE GENOMIC DNA]</scope>
    <source>
        <strain evidence="3">KKC1</strain>
    </source>
</reference>
<comment type="caution">
    <text evidence="2">The sequence shown here is derived from an EMBL/GenBank/DDBJ whole genome shotgun (WGS) entry which is preliminary data.</text>
</comment>
<keyword evidence="1" id="KW-0812">Transmembrane</keyword>
<organism evidence="2 3">
    <name type="scientific">Calderihabitans maritimus</name>
    <dbReference type="NCBI Taxonomy" id="1246530"/>
    <lineage>
        <taxon>Bacteria</taxon>
        <taxon>Bacillati</taxon>
        <taxon>Bacillota</taxon>
        <taxon>Clostridia</taxon>
        <taxon>Neomoorellales</taxon>
        <taxon>Calderihabitantaceae</taxon>
        <taxon>Calderihabitans</taxon>
    </lineage>
</organism>
<protein>
    <submittedName>
        <fullName evidence="2">Uncharacterized protein</fullName>
    </submittedName>
</protein>
<evidence type="ECO:0000313" key="3">
    <source>
        <dbReference type="Proteomes" id="UP000197032"/>
    </source>
</evidence>
<dbReference type="EMBL" id="BDGJ01000016">
    <property type="protein sequence ID" value="GAW91360.1"/>
    <property type="molecule type" value="Genomic_DNA"/>
</dbReference>
<evidence type="ECO:0000256" key="1">
    <source>
        <dbReference type="SAM" id="Phobius"/>
    </source>
</evidence>
<sequence length="61" mass="6582">MGKMGDKSSGPRGFLLAGLRGGLGRFGMSAWMLYHRVGMSFSSSRILVGSFNLLSPLLDFL</sequence>
<gene>
    <name evidence="2" type="ORF">KKC1_05220</name>
</gene>
<name>A0A1Z5HQ11_9FIRM</name>
<evidence type="ECO:0000313" key="2">
    <source>
        <dbReference type="EMBL" id="GAW91360.1"/>
    </source>
</evidence>
<accession>A0A1Z5HQ11</accession>
<dbReference type="AlphaFoldDB" id="A0A1Z5HQ11"/>
<dbReference type="Proteomes" id="UP000197032">
    <property type="component" value="Unassembled WGS sequence"/>
</dbReference>
<feature type="transmembrane region" description="Helical" evidence="1">
    <location>
        <begin position="12"/>
        <end position="34"/>
    </location>
</feature>
<keyword evidence="1" id="KW-1133">Transmembrane helix</keyword>
<keyword evidence="1" id="KW-0472">Membrane</keyword>
<proteinExistence type="predicted"/>
<keyword evidence="3" id="KW-1185">Reference proteome</keyword>